<dbReference type="RefSeq" id="XP_072859997.1">
    <property type="nucleotide sequence ID" value="XM_073003896.1"/>
</dbReference>
<dbReference type="PANTHER" id="PTHR45762">
    <property type="entry name" value="ZINC FINGER RNA-BINDING PROTEIN"/>
    <property type="match status" value="1"/>
</dbReference>
<dbReference type="PANTHER" id="PTHR45762:SF10">
    <property type="entry name" value="C2H2-TYPE DOMAIN-CONTAINING PROTEIN"/>
    <property type="match status" value="1"/>
</dbReference>
<keyword evidence="2" id="KW-1185">Reference proteome</keyword>
<feature type="compositionally biased region" description="Basic and acidic residues" evidence="1">
    <location>
        <begin position="379"/>
        <end position="403"/>
    </location>
</feature>
<organism evidence="2 3">
    <name type="scientific">Pogona vitticeps</name>
    <name type="common">central bearded dragon</name>
    <dbReference type="NCBI Taxonomy" id="103695"/>
    <lineage>
        <taxon>Eukaryota</taxon>
        <taxon>Metazoa</taxon>
        <taxon>Chordata</taxon>
        <taxon>Craniata</taxon>
        <taxon>Vertebrata</taxon>
        <taxon>Euteleostomi</taxon>
        <taxon>Lepidosauria</taxon>
        <taxon>Squamata</taxon>
        <taxon>Bifurcata</taxon>
        <taxon>Unidentata</taxon>
        <taxon>Episquamata</taxon>
        <taxon>Toxicofera</taxon>
        <taxon>Iguania</taxon>
        <taxon>Acrodonta</taxon>
        <taxon>Agamidae</taxon>
        <taxon>Amphibolurinae</taxon>
        <taxon>Pogona</taxon>
    </lineage>
</organism>
<feature type="compositionally biased region" description="Basic and acidic residues" evidence="1">
    <location>
        <begin position="26"/>
        <end position="42"/>
    </location>
</feature>
<reference evidence="3" key="1">
    <citation type="submission" date="2025-08" db="UniProtKB">
        <authorList>
            <consortium name="RefSeq"/>
        </authorList>
    </citation>
    <scope>IDENTIFICATION</scope>
</reference>
<gene>
    <name evidence="3" type="primary">LOC110085764</name>
</gene>
<evidence type="ECO:0000256" key="1">
    <source>
        <dbReference type="SAM" id="MobiDB-lite"/>
    </source>
</evidence>
<proteinExistence type="predicted"/>
<feature type="compositionally biased region" description="Basic and acidic residues" evidence="1">
    <location>
        <begin position="1"/>
        <end position="10"/>
    </location>
</feature>
<evidence type="ECO:0000313" key="3">
    <source>
        <dbReference type="RefSeq" id="XP_072859997.1"/>
    </source>
</evidence>
<feature type="compositionally biased region" description="Low complexity" evidence="1">
    <location>
        <begin position="468"/>
        <end position="478"/>
    </location>
</feature>
<dbReference type="Proteomes" id="UP001652642">
    <property type="component" value="Chromosome 6"/>
</dbReference>
<feature type="region of interest" description="Disordered" evidence="1">
    <location>
        <begin position="250"/>
        <end position="276"/>
    </location>
</feature>
<feature type="compositionally biased region" description="Low complexity" evidence="1">
    <location>
        <begin position="441"/>
        <end position="455"/>
    </location>
</feature>
<protein>
    <submittedName>
        <fullName evidence="3">Uncharacterized protein isoform X1</fullName>
    </submittedName>
</protein>
<evidence type="ECO:0000313" key="2">
    <source>
        <dbReference type="Proteomes" id="UP001652642"/>
    </source>
</evidence>
<feature type="compositionally biased region" description="Basic and acidic residues" evidence="1">
    <location>
        <begin position="423"/>
        <end position="437"/>
    </location>
</feature>
<feature type="region of interest" description="Disordered" evidence="1">
    <location>
        <begin position="1"/>
        <end position="42"/>
    </location>
</feature>
<feature type="region of interest" description="Disordered" evidence="1">
    <location>
        <begin position="166"/>
        <end position="188"/>
    </location>
</feature>
<dbReference type="GeneID" id="110085764"/>
<name>A0ABM5GQR0_9SAUR</name>
<accession>A0ABM5GQR0</accession>
<sequence length="548" mass="62607">MSTQIRRGEPSLESGGNSKAAAEGSATERERSLEAKRAPVLHEEPVSVRTPFSKHVKCLKDFMKDPKREEPLVGLEYILEIRSKGKKLPFYECELCQFNMELVPMIEHVTGQKHRKKYLMKHYPEKVKRNPNESKEEKFWFFKRIAKEVEKIEGLKMYKREIREKPNVPSRSAKKKARWSSGYKPENDPAQRQKVLEYMENFEITSDQEAAVVINIAQSLSKDLKAFCEKKATLKYIKTLPSLMSQGEINESRHNPVKPFESNKDQPGDGWTKHGGLTEGLAKLQSLLQQVPITSHTRADSSDYRLGRKTSLHGLYSNDLATVSALKGSLAFQPGSFHSGMNKWMKEFNQSASTYFQSTPAEEESPHFRSARRNYMTKRNQDGNIDSRIKSWDKVKESHDSKAHPLNLISYPPPKRYQAGYPSERKSSRYHDEHGNRNEMPSPSCSSESRGSSWPQQPDYHRSVPDNNLGSYPSSSSGRSHRNYHQQNAQLDRVMDGNSSDLITNIMNQIRGQDAATLVSILEQLLPHYPDLQKINIHALAQALSEMN</sequence>
<feature type="region of interest" description="Disordered" evidence="1">
    <location>
        <begin position="355"/>
        <end position="484"/>
    </location>
</feature>